<dbReference type="AlphaFoldDB" id="A0A1V3X5D1"/>
<evidence type="ECO:0000313" key="1">
    <source>
        <dbReference type="EMBL" id="OOK74444.1"/>
    </source>
</evidence>
<dbReference type="EMBL" id="MVBN01000004">
    <property type="protein sequence ID" value="OOK74444.1"/>
    <property type="molecule type" value="Genomic_DNA"/>
</dbReference>
<sequence length="39" mass="4580">MPRPWFSTWQPVADPWSRNPIVTPYLTILANHRTMQGIT</sequence>
<dbReference type="Proteomes" id="UP000188532">
    <property type="component" value="Unassembled WGS sequence"/>
</dbReference>
<name>A0A1V3X5D1_MYCKA</name>
<evidence type="ECO:0000313" key="2">
    <source>
        <dbReference type="Proteomes" id="UP000188532"/>
    </source>
</evidence>
<proteinExistence type="predicted"/>
<protein>
    <submittedName>
        <fullName evidence="1">Uncharacterized protein</fullName>
    </submittedName>
</protein>
<organism evidence="1 2">
    <name type="scientific">Mycobacterium kansasii</name>
    <dbReference type="NCBI Taxonomy" id="1768"/>
    <lineage>
        <taxon>Bacteria</taxon>
        <taxon>Bacillati</taxon>
        <taxon>Actinomycetota</taxon>
        <taxon>Actinomycetes</taxon>
        <taxon>Mycobacteriales</taxon>
        <taxon>Mycobacteriaceae</taxon>
        <taxon>Mycobacterium</taxon>
    </lineage>
</organism>
<accession>A0A1V3X5D1</accession>
<gene>
    <name evidence="1" type="ORF">BZL29_4349</name>
</gene>
<comment type="caution">
    <text evidence="1">The sequence shown here is derived from an EMBL/GenBank/DDBJ whole genome shotgun (WGS) entry which is preliminary data.</text>
</comment>
<reference evidence="1 2" key="1">
    <citation type="submission" date="2017-02" db="EMBL/GenBank/DDBJ databases">
        <title>Complete genome sequences of Mycobacterium kansasii strains isolated from rhesus macaques.</title>
        <authorList>
            <person name="Panda A."/>
            <person name="Nagaraj S."/>
            <person name="Zhao X."/>
            <person name="Tettelin H."/>
            <person name="Detolla L.J."/>
        </authorList>
    </citation>
    <scope>NUCLEOTIDE SEQUENCE [LARGE SCALE GENOMIC DNA]</scope>
    <source>
        <strain evidence="1 2">11-3469</strain>
    </source>
</reference>